<dbReference type="AlphaFoldDB" id="A0A4S4FQR1"/>
<organism evidence="2 3">
    <name type="scientific">Orlajensenia flava</name>
    <dbReference type="NCBI Taxonomy" id="2565934"/>
    <lineage>
        <taxon>Bacteria</taxon>
        <taxon>Bacillati</taxon>
        <taxon>Actinomycetota</taxon>
        <taxon>Actinomycetes</taxon>
        <taxon>Micrococcales</taxon>
        <taxon>Microbacteriaceae</taxon>
        <taxon>Orlajensenia</taxon>
    </lineage>
</organism>
<dbReference type="Gene3D" id="3.40.50.620">
    <property type="entry name" value="HUPs"/>
    <property type="match status" value="1"/>
</dbReference>
<dbReference type="PANTHER" id="PTHR30336">
    <property type="entry name" value="INNER MEMBRANE PROTEIN, PROBABLE PERMEASE"/>
    <property type="match status" value="1"/>
</dbReference>
<gene>
    <name evidence="2" type="ORF">E6C70_12725</name>
</gene>
<sequence length="225" mass="24591">MRVVLAALAAGLGFVAWGEWTTRRASRSGLPADRLDARVVEPGEVVVVPGFRSSRGGRANAIQRWRVRIAVRSTDEAGRFVFTGGPVRGSRSEASVMADHAVARFGVAPERIMLEQHSRTSWENIAFSLPLLADASVVKIASNSFHARRLRAYLATQSPQLAARLRRAADYRFGEYFWAKPLLAVHELVAVRVRAAALEREFGATSRRVAEQSGRTAPRSVAVSG</sequence>
<dbReference type="PANTHER" id="PTHR30336:SF20">
    <property type="entry name" value="DUF218 DOMAIN-CONTAINING PROTEIN"/>
    <property type="match status" value="1"/>
</dbReference>
<comment type="caution">
    <text evidence="2">The sequence shown here is derived from an EMBL/GenBank/DDBJ whole genome shotgun (WGS) entry which is preliminary data.</text>
</comment>
<dbReference type="CDD" id="cd06259">
    <property type="entry name" value="YdcF-like"/>
    <property type="match status" value="1"/>
</dbReference>
<dbReference type="GO" id="GO:0005886">
    <property type="term" value="C:plasma membrane"/>
    <property type="evidence" value="ECO:0007669"/>
    <property type="project" value="TreeGrafter"/>
</dbReference>
<keyword evidence="3" id="KW-1185">Reference proteome</keyword>
<reference evidence="2 3" key="1">
    <citation type="submission" date="2019-04" db="EMBL/GenBank/DDBJ databases">
        <authorList>
            <person name="Jiang L."/>
        </authorList>
    </citation>
    <scope>NUCLEOTIDE SEQUENCE [LARGE SCALE GENOMIC DNA]</scope>
    <source>
        <strain evidence="2 3">YIM 131861</strain>
    </source>
</reference>
<dbReference type="InterPro" id="IPR014729">
    <property type="entry name" value="Rossmann-like_a/b/a_fold"/>
</dbReference>
<dbReference type="InterPro" id="IPR051599">
    <property type="entry name" value="Cell_Envelope_Assoc"/>
</dbReference>
<accession>A0A4S4FQR1</accession>
<protein>
    <submittedName>
        <fullName evidence="2">YdcF family protein</fullName>
    </submittedName>
</protein>
<dbReference type="Pfam" id="PF02698">
    <property type="entry name" value="DUF218"/>
    <property type="match status" value="1"/>
</dbReference>
<evidence type="ECO:0000313" key="2">
    <source>
        <dbReference type="EMBL" id="THG32694.1"/>
    </source>
</evidence>
<evidence type="ECO:0000313" key="3">
    <source>
        <dbReference type="Proteomes" id="UP000307380"/>
    </source>
</evidence>
<name>A0A4S4FQR1_9MICO</name>
<dbReference type="Proteomes" id="UP000307380">
    <property type="component" value="Unassembled WGS sequence"/>
</dbReference>
<proteinExistence type="predicted"/>
<dbReference type="InterPro" id="IPR003848">
    <property type="entry name" value="DUF218"/>
</dbReference>
<feature type="domain" description="DUF218" evidence="1">
    <location>
        <begin position="45"/>
        <end position="189"/>
    </location>
</feature>
<dbReference type="OrthoDB" id="3259960at2"/>
<dbReference type="EMBL" id="SSSN01000009">
    <property type="protein sequence ID" value="THG32694.1"/>
    <property type="molecule type" value="Genomic_DNA"/>
</dbReference>
<evidence type="ECO:0000259" key="1">
    <source>
        <dbReference type="Pfam" id="PF02698"/>
    </source>
</evidence>